<reference evidence="15" key="3">
    <citation type="submission" date="2025-09" db="UniProtKB">
        <authorList>
            <consortium name="Ensembl"/>
        </authorList>
    </citation>
    <scope>IDENTIFICATION</scope>
</reference>
<keyword evidence="11" id="KW-1207">Sterol metabolism</keyword>
<keyword evidence="12" id="KW-0753">Steroid metabolism</keyword>
<sequence length="293" mass="33475">IHNRENRGALEILIMKFVALTLALLFAGAQARFLWQADAPPSQLEQVRQALTLYAAQVHETAKKAIEQLEGTEFGQQYKLQLSQSLDSLQSYSKQASETLRPYGDVVSSTVLEATKTFRERLMADLEDLRKQVEPHREEVRKTLQAHLDQYREKLEPIFQEELKKGQERIEELKKKVEPVAEELREKVKANVEEMKTKLTPIVEAVRAKLTERLEELRKVAAPYAEEYRSKLGDAVSEVREKVGPMAQNLREKLEPYKEDLSAKLSALWETLAQSLKQTGGTCFPWRSSALGV</sequence>
<reference evidence="16" key="1">
    <citation type="submission" date="2011-12" db="EMBL/GenBank/DDBJ databases">
        <title>The Draft Genome of Lepisosteus oculatus.</title>
        <authorList>
            <consortium name="The Broad Institute Genome Assembly &amp; Analysis Group"/>
            <consortium name="Computational R&amp;D Group"/>
            <consortium name="and Sequencing Platform"/>
            <person name="Di Palma F."/>
            <person name="Alfoldi J."/>
            <person name="Johnson J."/>
            <person name="Berlin A."/>
            <person name="Gnerre S."/>
            <person name="Jaffe D."/>
            <person name="MacCallum I."/>
            <person name="Young S."/>
            <person name="Walker B.J."/>
            <person name="Lander E.S."/>
            <person name="Lindblad-Toh K."/>
        </authorList>
    </citation>
    <scope>NUCLEOTIDE SEQUENCE [LARGE SCALE GENOMIC DNA]</scope>
</reference>
<evidence type="ECO:0000256" key="1">
    <source>
        <dbReference type="ARBA" id="ARBA00004613"/>
    </source>
</evidence>
<evidence type="ECO:0000256" key="10">
    <source>
        <dbReference type="ARBA" id="ARBA00023098"/>
    </source>
</evidence>
<dbReference type="Gene3D" id="1.20.120.20">
    <property type="entry name" value="Apolipoprotein"/>
    <property type="match status" value="2"/>
</dbReference>
<keyword evidence="9" id="KW-0445">Lipid transport</keyword>
<dbReference type="GeneTree" id="ENSGT00950000182929"/>
<feature type="coiled-coil region" evidence="14">
    <location>
        <begin position="112"/>
        <end position="139"/>
    </location>
</feature>
<proteinExistence type="inferred from homology"/>
<protein>
    <submittedName>
        <fullName evidence="15">Apolipoprotein A-Ib</fullName>
    </submittedName>
</protein>
<comment type="similarity">
    <text evidence="2">Belongs to the apolipoprotein A1/A4/E family.</text>
</comment>
<dbReference type="HOGENOM" id="CLU_058447_0_0_1"/>
<dbReference type="InParanoid" id="W5MGL6"/>
<dbReference type="InterPro" id="IPR050163">
    <property type="entry name" value="Apolipoprotein_A1/A4/E"/>
</dbReference>
<evidence type="ECO:0000256" key="3">
    <source>
        <dbReference type="ARBA" id="ARBA00022448"/>
    </source>
</evidence>
<organism evidence="15 16">
    <name type="scientific">Lepisosteus oculatus</name>
    <name type="common">Spotted gar</name>
    <dbReference type="NCBI Taxonomy" id="7918"/>
    <lineage>
        <taxon>Eukaryota</taxon>
        <taxon>Metazoa</taxon>
        <taxon>Chordata</taxon>
        <taxon>Craniata</taxon>
        <taxon>Vertebrata</taxon>
        <taxon>Euteleostomi</taxon>
        <taxon>Actinopterygii</taxon>
        <taxon>Neopterygii</taxon>
        <taxon>Holostei</taxon>
        <taxon>Semionotiformes</taxon>
        <taxon>Lepisosteidae</taxon>
        <taxon>Lepisosteus</taxon>
    </lineage>
</organism>
<dbReference type="SUPFAM" id="SSF58113">
    <property type="entry name" value="Apolipoprotein A-I"/>
    <property type="match status" value="1"/>
</dbReference>
<dbReference type="Ensembl" id="ENSLOCT00000007533.1">
    <property type="protein sequence ID" value="ENSLOCP00000007525.1"/>
    <property type="gene ID" value="ENSLOCG00000006231.1"/>
</dbReference>
<dbReference type="GO" id="GO:0033700">
    <property type="term" value="P:phospholipid efflux"/>
    <property type="evidence" value="ECO:0000318"/>
    <property type="project" value="GO_Central"/>
</dbReference>
<dbReference type="GO" id="GO:0055090">
    <property type="term" value="P:acylglycerol homeostasis"/>
    <property type="evidence" value="ECO:0000318"/>
    <property type="project" value="GO_Central"/>
</dbReference>
<dbReference type="eggNOG" id="ENOG502S1XQ">
    <property type="taxonomic scope" value="Eukaryota"/>
</dbReference>
<dbReference type="GO" id="GO:0034362">
    <property type="term" value="C:low-density lipoprotein particle"/>
    <property type="evidence" value="ECO:0000318"/>
    <property type="project" value="GO_Central"/>
</dbReference>
<comment type="subcellular location">
    <subcellularLocation>
        <location evidence="1">Secreted</location>
    </subcellularLocation>
</comment>
<evidence type="ECO:0000256" key="11">
    <source>
        <dbReference type="ARBA" id="ARBA00023166"/>
    </source>
</evidence>
<dbReference type="FunFam" id="1.20.120.20:FF:000007">
    <property type="entry name" value="Apolipoprotein A-IV a"/>
    <property type="match status" value="1"/>
</dbReference>
<evidence type="ECO:0000256" key="9">
    <source>
        <dbReference type="ARBA" id="ARBA00023055"/>
    </source>
</evidence>
<dbReference type="OMA" id="QVHETAK"/>
<dbReference type="GO" id="GO:1903561">
    <property type="term" value="C:extracellular vesicle"/>
    <property type="evidence" value="ECO:0000318"/>
    <property type="project" value="GO_Central"/>
</dbReference>
<keyword evidence="4" id="KW-0964">Secreted</keyword>
<evidence type="ECO:0000256" key="13">
    <source>
        <dbReference type="ARBA" id="ARBA00037506"/>
    </source>
</evidence>
<reference evidence="15" key="2">
    <citation type="submission" date="2025-08" db="UniProtKB">
        <authorList>
            <consortium name="Ensembl"/>
        </authorList>
    </citation>
    <scope>IDENTIFICATION</scope>
</reference>
<evidence type="ECO:0000256" key="6">
    <source>
        <dbReference type="ARBA" id="ARBA00022729"/>
    </source>
</evidence>
<dbReference type="Pfam" id="PF01442">
    <property type="entry name" value="Apolipoprotein"/>
    <property type="match status" value="1"/>
</dbReference>
<dbReference type="GO" id="GO:0034361">
    <property type="term" value="C:very-low-density lipoprotein particle"/>
    <property type="evidence" value="ECO:0000318"/>
    <property type="project" value="GO_Central"/>
</dbReference>
<keyword evidence="16" id="KW-1185">Reference proteome</keyword>
<dbReference type="InterPro" id="IPR000074">
    <property type="entry name" value="ApoA_E"/>
</dbReference>
<keyword evidence="7" id="KW-0677">Repeat</keyword>
<keyword evidence="14" id="KW-0175">Coiled coil</keyword>
<dbReference type="AlphaFoldDB" id="W5MGL6"/>
<evidence type="ECO:0000256" key="14">
    <source>
        <dbReference type="SAM" id="Coils"/>
    </source>
</evidence>
<evidence type="ECO:0000256" key="4">
    <source>
        <dbReference type="ARBA" id="ARBA00022525"/>
    </source>
</evidence>
<dbReference type="Gene3D" id="1.20.5.20">
    <property type="match status" value="1"/>
</dbReference>
<evidence type="ECO:0000256" key="8">
    <source>
        <dbReference type="ARBA" id="ARBA00022850"/>
    </source>
</evidence>
<keyword evidence="6" id="KW-0732">Signal</keyword>
<dbReference type="GO" id="GO:0042627">
    <property type="term" value="C:chylomicron"/>
    <property type="evidence" value="ECO:0000318"/>
    <property type="project" value="GO_Central"/>
</dbReference>
<dbReference type="PANTHER" id="PTHR18976">
    <property type="entry name" value="APOLIPOPROTEIN"/>
    <property type="match status" value="1"/>
</dbReference>
<evidence type="ECO:0000256" key="12">
    <source>
        <dbReference type="ARBA" id="ARBA00023221"/>
    </source>
</evidence>
<dbReference type="GO" id="GO:0042157">
    <property type="term" value="P:lipoprotein metabolic process"/>
    <property type="evidence" value="ECO:0007669"/>
    <property type="project" value="InterPro"/>
</dbReference>
<keyword evidence="5" id="KW-0153">Cholesterol metabolism</keyword>
<keyword evidence="8" id="KW-0345">HDL</keyword>
<keyword evidence="3" id="KW-0813">Transport</keyword>
<comment type="function">
    <text evidence="13">Participates in the reverse transport of cholesterol from tissues to the liver for excretion by promoting cholesterol efflux from tissues and by acting as a cofactor for the lecithin cholesterol acyltransferase (LCAT).</text>
</comment>
<dbReference type="STRING" id="7918.ENSLOCP00000007525"/>
<keyword evidence="10" id="KW-0443">Lipid metabolism</keyword>
<dbReference type="GO" id="GO:0034364">
    <property type="term" value="C:high-density lipoprotein particle"/>
    <property type="evidence" value="ECO:0000318"/>
    <property type="project" value="GO_Central"/>
</dbReference>
<evidence type="ECO:0000313" key="16">
    <source>
        <dbReference type="Proteomes" id="UP000018468"/>
    </source>
</evidence>
<dbReference type="GO" id="GO:0008203">
    <property type="term" value="P:cholesterol metabolic process"/>
    <property type="evidence" value="ECO:0000318"/>
    <property type="project" value="GO_Central"/>
</dbReference>
<evidence type="ECO:0000256" key="2">
    <source>
        <dbReference type="ARBA" id="ARBA00008788"/>
    </source>
</evidence>
<evidence type="ECO:0000313" key="15">
    <source>
        <dbReference type="Ensembl" id="ENSLOCP00000007525.1"/>
    </source>
</evidence>
<dbReference type="Bgee" id="ENSLOCG00000006231">
    <property type="expression patterns" value="Expressed in embryo and 12 other cell types or tissues"/>
</dbReference>
<dbReference type="GO" id="GO:0060228">
    <property type="term" value="F:phosphatidylcholine-sterol O-acyltransferase activator activity"/>
    <property type="evidence" value="ECO:0000318"/>
    <property type="project" value="GO_Central"/>
</dbReference>
<name>W5MGL6_LEPOC</name>
<dbReference type="PANTHER" id="PTHR18976:SF11">
    <property type="entry name" value="APOLIPOPROTEIN A-I"/>
    <property type="match status" value="1"/>
</dbReference>
<dbReference type="GO" id="GO:0005543">
    <property type="term" value="F:phospholipid binding"/>
    <property type="evidence" value="ECO:0000318"/>
    <property type="project" value="GO_Central"/>
</dbReference>
<evidence type="ECO:0000256" key="7">
    <source>
        <dbReference type="ARBA" id="ARBA00022737"/>
    </source>
</evidence>
<dbReference type="FunFam" id="1.20.5.20:FF:000001">
    <property type="entry name" value="apolipoprotein A-I"/>
    <property type="match status" value="1"/>
</dbReference>
<dbReference type="GO" id="GO:0033344">
    <property type="term" value="P:cholesterol efflux"/>
    <property type="evidence" value="ECO:0000318"/>
    <property type="project" value="GO_Central"/>
</dbReference>
<dbReference type="EMBL" id="AHAT01018422">
    <property type="status" value="NOT_ANNOTATED_CDS"/>
    <property type="molecule type" value="Genomic_DNA"/>
</dbReference>
<evidence type="ECO:0000256" key="5">
    <source>
        <dbReference type="ARBA" id="ARBA00022548"/>
    </source>
</evidence>
<accession>W5MGL6</accession>
<dbReference type="Proteomes" id="UP000018468">
    <property type="component" value="Linkage group LG26"/>
</dbReference>
<dbReference type="GO" id="GO:0120020">
    <property type="term" value="F:cholesterol transfer activity"/>
    <property type="evidence" value="ECO:0000318"/>
    <property type="project" value="GO_Central"/>
</dbReference>